<evidence type="ECO:0000313" key="4">
    <source>
        <dbReference type="Proteomes" id="UP000559404"/>
    </source>
</evidence>
<keyword evidence="1" id="KW-1133">Transmembrane helix</keyword>
<reference evidence="3 4" key="1">
    <citation type="submission" date="2020-07" db="EMBL/GenBank/DDBJ databases">
        <authorList>
            <person name="Li M."/>
        </authorList>
    </citation>
    <scope>NUCLEOTIDE SEQUENCE [LARGE SCALE GENOMIC DNA]</scope>
    <source>
        <strain evidence="3 4">DSM 23284</strain>
    </source>
</reference>
<dbReference type="EMBL" id="JACEON010000013">
    <property type="protein sequence ID" value="MBA4612775.1"/>
    <property type="molecule type" value="Genomic_DNA"/>
</dbReference>
<keyword evidence="1" id="KW-0812">Transmembrane</keyword>
<dbReference type="InterPro" id="IPR012495">
    <property type="entry name" value="TadE-like_dom"/>
</dbReference>
<feature type="transmembrane region" description="Helical" evidence="1">
    <location>
        <begin position="21"/>
        <end position="48"/>
    </location>
</feature>
<feature type="domain" description="TadE-like" evidence="2">
    <location>
        <begin position="20"/>
        <end position="62"/>
    </location>
</feature>
<evidence type="ECO:0000256" key="1">
    <source>
        <dbReference type="SAM" id="Phobius"/>
    </source>
</evidence>
<proteinExistence type="predicted"/>
<dbReference type="RefSeq" id="WP_181760967.1">
    <property type="nucleotide sequence ID" value="NZ_BMCR01000003.1"/>
</dbReference>
<accession>A0A838XQM0</accession>
<keyword evidence="1" id="KW-0472">Membrane</keyword>
<gene>
    <name evidence="3" type="ORF">H1W37_14005</name>
</gene>
<organism evidence="3 4">
    <name type="scientific">Stappia taiwanensis</name>
    <dbReference type="NCBI Taxonomy" id="992267"/>
    <lineage>
        <taxon>Bacteria</taxon>
        <taxon>Pseudomonadati</taxon>
        <taxon>Pseudomonadota</taxon>
        <taxon>Alphaproteobacteria</taxon>
        <taxon>Hyphomicrobiales</taxon>
        <taxon>Stappiaceae</taxon>
        <taxon>Stappia</taxon>
    </lineage>
</organism>
<sequence>MSLRLPRLRLLRGFIRNREGTTAIEFAFVAIPFFLLLFGIIEIGLSFFANQVLNNAVMDAARLIRTGQAHAQGFNQETFKAQIMDSVSGFPISADRLTLDVEKIQGFGGFSPKQLIDDTGNVTQDIGYDHGAAGDIIIVRALYRWPLISALMKTNYGDLGSGDRLLVSTAVFRNEPFPWSTQQGGN</sequence>
<evidence type="ECO:0000313" key="3">
    <source>
        <dbReference type="EMBL" id="MBA4612775.1"/>
    </source>
</evidence>
<keyword evidence="4" id="KW-1185">Reference proteome</keyword>
<name>A0A838XQM0_9HYPH</name>
<protein>
    <submittedName>
        <fullName evidence="3">Pilus assembly protein</fullName>
    </submittedName>
</protein>
<dbReference type="Proteomes" id="UP000559404">
    <property type="component" value="Unassembled WGS sequence"/>
</dbReference>
<evidence type="ECO:0000259" key="2">
    <source>
        <dbReference type="Pfam" id="PF07811"/>
    </source>
</evidence>
<reference evidence="3 4" key="2">
    <citation type="submission" date="2020-08" db="EMBL/GenBank/DDBJ databases">
        <title>Stappia taiwanensis sp. nov., isolated from a coastal thermal spring.</title>
        <authorList>
            <person name="Kampfer P."/>
        </authorList>
    </citation>
    <scope>NUCLEOTIDE SEQUENCE [LARGE SCALE GENOMIC DNA]</scope>
    <source>
        <strain evidence="3 4">DSM 23284</strain>
    </source>
</reference>
<dbReference type="AlphaFoldDB" id="A0A838XQM0"/>
<comment type="caution">
    <text evidence="3">The sequence shown here is derived from an EMBL/GenBank/DDBJ whole genome shotgun (WGS) entry which is preliminary data.</text>
</comment>
<dbReference type="Pfam" id="PF07811">
    <property type="entry name" value="TadE"/>
    <property type="match status" value="1"/>
</dbReference>